<dbReference type="AlphaFoldDB" id="A0AAE4VD83"/>
<dbReference type="Proteomes" id="UP001186041">
    <property type="component" value="Unassembled WGS sequence"/>
</dbReference>
<organism evidence="1 2">
    <name type="scientific">Mycolicibacterium fortuitum</name>
    <name type="common">Mycobacterium fortuitum</name>
    <dbReference type="NCBI Taxonomy" id="1766"/>
    <lineage>
        <taxon>Bacteria</taxon>
        <taxon>Bacillati</taxon>
        <taxon>Actinomycetota</taxon>
        <taxon>Actinomycetes</taxon>
        <taxon>Mycobacteriales</taxon>
        <taxon>Mycobacteriaceae</taxon>
        <taxon>Mycolicibacterium</taxon>
    </lineage>
</organism>
<name>A0AAE4VD83_MYCFO</name>
<gene>
    <name evidence="1" type="ORF">R4485_19785</name>
</gene>
<evidence type="ECO:0000313" key="1">
    <source>
        <dbReference type="EMBL" id="MDV7292418.1"/>
    </source>
</evidence>
<accession>A0AAE4VD83</accession>
<protein>
    <submittedName>
        <fullName evidence="1">Uncharacterized protein</fullName>
    </submittedName>
</protein>
<reference evidence="1" key="1">
    <citation type="submission" date="2023-10" db="EMBL/GenBank/DDBJ databases">
        <title>Mycolicibacterium fortuitum clinical isolates causing pulmonary infections in humans.</title>
        <authorList>
            <person name="Mejia-Ponce P.M."/>
            <person name="Zenteno-Cuevas R."/>
            <person name="Licona-Cassani C."/>
        </authorList>
    </citation>
    <scope>NUCLEOTIDE SEQUENCE</scope>
    <source>
        <strain evidence="1">M8</strain>
    </source>
</reference>
<proteinExistence type="predicted"/>
<sequence length="161" mass="18214">MTTELPPTQRWQALVPELRSLTLSGQTSETEAPMTDAETAAARAADTAERLLLLLHYSIDWDNSWVAEEKHRKTYWDELLISRVRRASYRSATLGEWWSTVTFLLDATAPRYPDRRLELAELLQEPPLLVLSAFQNSLPALLLRVRIIAEAVAAERKAKGG</sequence>
<evidence type="ECO:0000313" key="2">
    <source>
        <dbReference type="Proteomes" id="UP001186041"/>
    </source>
</evidence>
<comment type="caution">
    <text evidence="1">The sequence shown here is derived from an EMBL/GenBank/DDBJ whole genome shotgun (WGS) entry which is preliminary data.</text>
</comment>
<dbReference type="EMBL" id="JAWLVV010000017">
    <property type="protein sequence ID" value="MDV7292418.1"/>
    <property type="molecule type" value="Genomic_DNA"/>
</dbReference>
<dbReference type="RefSeq" id="WP_061265170.1">
    <property type="nucleotide sequence ID" value="NZ_JACKTK010000005.1"/>
</dbReference>